<dbReference type="Pfam" id="PF13527">
    <property type="entry name" value="Acetyltransf_9"/>
    <property type="match status" value="1"/>
</dbReference>
<dbReference type="STRING" id="358681.BBR47_15910"/>
<dbReference type="InterPro" id="IPR016181">
    <property type="entry name" value="Acyl_CoA_acyltransferase"/>
</dbReference>
<organism evidence="2 3">
    <name type="scientific">Brevibacillus brevis (strain 47 / JCM 6285 / NBRC 100599)</name>
    <dbReference type="NCBI Taxonomy" id="358681"/>
    <lineage>
        <taxon>Bacteria</taxon>
        <taxon>Bacillati</taxon>
        <taxon>Bacillota</taxon>
        <taxon>Bacilli</taxon>
        <taxon>Bacillales</taxon>
        <taxon>Paenibacillaceae</taxon>
        <taxon>Brevibacillus</taxon>
    </lineage>
</organism>
<dbReference type="Gene3D" id="3.40.630.30">
    <property type="match status" value="2"/>
</dbReference>
<dbReference type="InterPro" id="IPR000182">
    <property type="entry name" value="GNAT_dom"/>
</dbReference>
<dbReference type="PANTHER" id="PTHR37817">
    <property type="entry name" value="N-ACETYLTRANSFERASE EIS"/>
    <property type="match status" value="1"/>
</dbReference>
<protein>
    <recommendedName>
        <fullName evidence="1">N-acetyltransferase domain-containing protein</fullName>
    </recommendedName>
</protein>
<dbReference type="InterPro" id="IPR036527">
    <property type="entry name" value="SCP2_sterol-bd_dom_sf"/>
</dbReference>
<feature type="domain" description="N-acetyltransferase" evidence="1">
    <location>
        <begin position="3"/>
        <end position="154"/>
    </location>
</feature>
<dbReference type="KEGG" id="bbe:BBR47_15910"/>
<proteinExistence type="predicted"/>
<gene>
    <name evidence="2" type="ordered locus">BBR47_15910</name>
</gene>
<evidence type="ECO:0000313" key="3">
    <source>
        <dbReference type="Proteomes" id="UP000001877"/>
    </source>
</evidence>
<dbReference type="Pfam" id="PF13530">
    <property type="entry name" value="SCP2_2"/>
    <property type="match status" value="1"/>
</dbReference>
<evidence type="ECO:0000313" key="2">
    <source>
        <dbReference type="EMBL" id="BAH42568.1"/>
    </source>
</evidence>
<keyword evidence="3" id="KW-1185">Reference proteome</keyword>
<dbReference type="InterPro" id="IPR051554">
    <property type="entry name" value="Acetyltransferase_Eis"/>
</dbReference>
<dbReference type="InterPro" id="IPR025559">
    <property type="entry name" value="Eis_dom"/>
</dbReference>
<dbReference type="InterPro" id="IPR041380">
    <property type="entry name" value="Acetyltransf_17"/>
</dbReference>
<dbReference type="EMBL" id="AP008955">
    <property type="protein sequence ID" value="BAH42568.1"/>
    <property type="molecule type" value="Genomic_DNA"/>
</dbReference>
<dbReference type="PANTHER" id="PTHR37817:SF1">
    <property type="entry name" value="N-ACETYLTRANSFERASE EIS"/>
    <property type="match status" value="1"/>
</dbReference>
<reference evidence="2 3" key="1">
    <citation type="submission" date="2005-03" db="EMBL/GenBank/DDBJ databases">
        <title>Brevibacillus brevis strain 47, complete genome.</title>
        <authorList>
            <person name="Hosoyama A."/>
            <person name="Yamada R."/>
            <person name="Hongo Y."/>
            <person name="Terui Y."/>
            <person name="Ankai A."/>
            <person name="Masuyama W."/>
            <person name="Sekiguchi M."/>
            <person name="Takeda T."/>
            <person name="Asano K."/>
            <person name="Ohji S."/>
            <person name="Ichikawa N."/>
            <person name="Narita S."/>
            <person name="Aoki N."/>
            <person name="Miura H."/>
            <person name="Matsushita S."/>
            <person name="Sekigawa T."/>
            <person name="Yamagata H."/>
            <person name="Yoshikawa H."/>
            <person name="Udaka S."/>
            <person name="Tanikawa S."/>
            <person name="Fujita N."/>
        </authorList>
    </citation>
    <scope>NUCLEOTIDE SEQUENCE [LARGE SCALE GENOMIC DNA]</scope>
    <source>
        <strain evidence="3">47 / JCM 6285 / NBRC 100599</strain>
    </source>
</reference>
<dbReference type="HOGENOM" id="CLU_050659_3_0_9"/>
<dbReference type="GO" id="GO:0034069">
    <property type="term" value="F:aminoglycoside N-acetyltransferase activity"/>
    <property type="evidence" value="ECO:0007669"/>
    <property type="project" value="TreeGrafter"/>
</dbReference>
<evidence type="ECO:0000259" key="1">
    <source>
        <dbReference type="PROSITE" id="PS51186"/>
    </source>
</evidence>
<dbReference type="Proteomes" id="UP000001877">
    <property type="component" value="Chromosome"/>
</dbReference>
<dbReference type="Pfam" id="PF17668">
    <property type="entry name" value="Acetyltransf_17"/>
    <property type="match status" value="1"/>
</dbReference>
<dbReference type="SUPFAM" id="SSF55718">
    <property type="entry name" value="SCP-like"/>
    <property type="match status" value="1"/>
</dbReference>
<dbReference type="AlphaFoldDB" id="C0Z998"/>
<dbReference type="GO" id="GO:0030649">
    <property type="term" value="P:aminoglycoside antibiotic catabolic process"/>
    <property type="evidence" value="ECO:0007669"/>
    <property type="project" value="TreeGrafter"/>
</dbReference>
<accession>C0Z998</accession>
<dbReference type="PROSITE" id="PS51186">
    <property type="entry name" value="GNAT"/>
    <property type="match status" value="1"/>
</dbReference>
<dbReference type="Gene3D" id="3.30.1050.10">
    <property type="entry name" value="SCP2 sterol-binding domain"/>
    <property type="match status" value="1"/>
</dbReference>
<dbReference type="eggNOG" id="COG4552">
    <property type="taxonomic scope" value="Bacteria"/>
</dbReference>
<name>C0Z998_BREBN</name>
<sequence>MMEEIRPVSIDDIDEVVRIAALSYPGSNLLGAESRQRFAQRVRETIENDPHVSYHGCYRNGQLAGIMKWYDFPMNVLGTPLLTGGIGLVAVDLLHKKEKVAMSMLQGFLSSYRERGISLVSLYPFRVDFYKQMGFGIGTKVHQYKFKPSSLPFIGKDKIIYIRKEDKEELSACYHRIARQTHGMIKRTDREWDRLLDVPEMIVVGYKKEGRFAGYLAFQFQSAHEKNKLINNIEVRELQYESREALAQLLSFLRSQADQIQRIEFTTTDEDFHLLLSDPGNGTDSILWSIYHESHVSGVGLMYRIIDVPGFFRQLSHHRFGLETVNVKLTIHDSFLPENEGTWLIKFVDGRPEVGEAAESDVSVELDISDFSSLVMGVVTARKLYQYGQLELDAPEKLPILDRLFAVSEKPRSVTTF</sequence>
<dbReference type="SUPFAM" id="SSF55729">
    <property type="entry name" value="Acyl-CoA N-acyltransferases (Nat)"/>
    <property type="match status" value="1"/>
</dbReference>